<name>A0A0D0AFI0_9AGAM</name>
<dbReference type="InParanoid" id="A0A0D0AFI0"/>
<dbReference type="EMBL" id="KN835491">
    <property type="protein sequence ID" value="KIK36894.1"/>
    <property type="molecule type" value="Genomic_DNA"/>
</dbReference>
<dbReference type="HOGENOM" id="CLU_2122700_0_0_1"/>
<keyword evidence="2" id="KW-1185">Reference proteome</keyword>
<protein>
    <submittedName>
        <fullName evidence="1">Unplaced genomic scaffold CY34scaffold_360, whole genome shotgun sequence</fullName>
    </submittedName>
</protein>
<dbReference type="AlphaFoldDB" id="A0A0D0AFI0"/>
<accession>A0A0D0AFI0</accession>
<proteinExistence type="predicted"/>
<evidence type="ECO:0000313" key="1">
    <source>
        <dbReference type="EMBL" id="KIK36894.1"/>
    </source>
</evidence>
<reference evidence="1 2" key="1">
    <citation type="submission" date="2014-04" db="EMBL/GenBank/DDBJ databases">
        <authorList>
            <consortium name="DOE Joint Genome Institute"/>
            <person name="Kuo A."/>
            <person name="Ruytinx J."/>
            <person name="Rineau F."/>
            <person name="Colpaert J."/>
            <person name="Kohler A."/>
            <person name="Nagy L.G."/>
            <person name="Floudas D."/>
            <person name="Copeland A."/>
            <person name="Barry K.W."/>
            <person name="Cichocki N."/>
            <person name="Veneault-Fourrey C."/>
            <person name="LaButti K."/>
            <person name="Lindquist E.A."/>
            <person name="Lipzen A."/>
            <person name="Lundell T."/>
            <person name="Morin E."/>
            <person name="Murat C."/>
            <person name="Sun H."/>
            <person name="Tunlid A."/>
            <person name="Henrissat B."/>
            <person name="Grigoriev I.V."/>
            <person name="Hibbett D.S."/>
            <person name="Martin F."/>
            <person name="Nordberg H.P."/>
            <person name="Cantor M.N."/>
            <person name="Hua S.X."/>
        </authorList>
    </citation>
    <scope>NUCLEOTIDE SEQUENCE [LARGE SCALE GENOMIC DNA]</scope>
    <source>
        <strain evidence="1 2">UH-Slu-Lm8-n1</strain>
    </source>
</reference>
<sequence length="114" mass="13242">MSVFERFERLNRVNLGSSSIRWQPSRRFWWKTIPINSKIHTLKFFSVTILSIVGHAGEVEYTFFDLGTQYPHFEVSVVWTPSLSMPTGLEVYHCSVEIYAMPSHQCRRNSGTQA</sequence>
<gene>
    <name evidence="1" type="ORF">CY34DRAFT_810881</name>
</gene>
<dbReference type="OrthoDB" id="3040430at2759"/>
<dbReference type="Proteomes" id="UP000054485">
    <property type="component" value="Unassembled WGS sequence"/>
</dbReference>
<reference evidence="2" key="2">
    <citation type="submission" date="2015-01" db="EMBL/GenBank/DDBJ databases">
        <title>Evolutionary Origins and Diversification of the Mycorrhizal Mutualists.</title>
        <authorList>
            <consortium name="DOE Joint Genome Institute"/>
            <consortium name="Mycorrhizal Genomics Consortium"/>
            <person name="Kohler A."/>
            <person name="Kuo A."/>
            <person name="Nagy L.G."/>
            <person name="Floudas D."/>
            <person name="Copeland A."/>
            <person name="Barry K.W."/>
            <person name="Cichocki N."/>
            <person name="Veneault-Fourrey C."/>
            <person name="LaButti K."/>
            <person name="Lindquist E.A."/>
            <person name="Lipzen A."/>
            <person name="Lundell T."/>
            <person name="Morin E."/>
            <person name="Murat C."/>
            <person name="Riley R."/>
            <person name="Ohm R."/>
            <person name="Sun H."/>
            <person name="Tunlid A."/>
            <person name="Henrissat B."/>
            <person name="Grigoriev I.V."/>
            <person name="Hibbett D.S."/>
            <person name="Martin F."/>
        </authorList>
    </citation>
    <scope>NUCLEOTIDE SEQUENCE [LARGE SCALE GENOMIC DNA]</scope>
    <source>
        <strain evidence="2">UH-Slu-Lm8-n1</strain>
    </source>
</reference>
<evidence type="ECO:0000313" key="2">
    <source>
        <dbReference type="Proteomes" id="UP000054485"/>
    </source>
</evidence>
<organism evidence="1 2">
    <name type="scientific">Suillus luteus UH-Slu-Lm8-n1</name>
    <dbReference type="NCBI Taxonomy" id="930992"/>
    <lineage>
        <taxon>Eukaryota</taxon>
        <taxon>Fungi</taxon>
        <taxon>Dikarya</taxon>
        <taxon>Basidiomycota</taxon>
        <taxon>Agaricomycotina</taxon>
        <taxon>Agaricomycetes</taxon>
        <taxon>Agaricomycetidae</taxon>
        <taxon>Boletales</taxon>
        <taxon>Suillineae</taxon>
        <taxon>Suillaceae</taxon>
        <taxon>Suillus</taxon>
    </lineage>
</organism>